<protein>
    <submittedName>
        <fullName evidence="2">Uncharacterized protein</fullName>
    </submittedName>
</protein>
<organism evidence="2 3">
    <name type="scientific">Cryptolaemus montrouzieri</name>
    <dbReference type="NCBI Taxonomy" id="559131"/>
    <lineage>
        <taxon>Eukaryota</taxon>
        <taxon>Metazoa</taxon>
        <taxon>Ecdysozoa</taxon>
        <taxon>Arthropoda</taxon>
        <taxon>Hexapoda</taxon>
        <taxon>Insecta</taxon>
        <taxon>Pterygota</taxon>
        <taxon>Neoptera</taxon>
        <taxon>Endopterygota</taxon>
        <taxon>Coleoptera</taxon>
        <taxon>Polyphaga</taxon>
        <taxon>Cucujiformia</taxon>
        <taxon>Coccinelloidea</taxon>
        <taxon>Coccinellidae</taxon>
        <taxon>Scymninae</taxon>
        <taxon>Scymnini</taxon>
        <taxon>Cryptolaemus</taxon>
    </lineage>
</organism>
<feature type="compositionally biased region" description="Basic residues" evidence="1">
    <location>
        <begin position="82"/>
        <end position="92"/>
    </location>
</feature>
<dbReference type="AlphaFoldDB" id="A0ABD2MIB1"/>
<feature type="region of interest" description="Disordered" evidence="1">
    <location>
        <begin position="25"/>
        <end position="94"/>
    </location>
</feature>
<keyword evidence="3" id="KW-1185">Reference proteome</keyword>
<proteinExistence type="predicted"/>
<feature type="compositionally biased region" description="Polar residues" evidence="1">
    <location>
        <begin position="55"/>
        <end position="67"/>
    </location>
</feature>
<sequence>MLLRSTMVLFEGKRTNKLINDMATKDRKISIGRRQQTSSPSPKEFRSTPEKFLKSDQSSDAQKNSPSRAAAKTASKTPLVKKLARRQTKKNQTKLALKLNPKAKRKVNQRLTKSLINTARVLEAKKLLKNGKVRQRKAKEEDDDGPPVLEPIFPIEDNLDKIPQKKKIVRNPTARKIKVEVEDTAVNSDSSTNSVRVTKKTKAIVKTEYVDTITETIEGVISGLTLSADEIKKEPDSLSESSKSDIIKPKS</sequence>
<gene>
    <name evidence="2" type="ORF">HHI36_010135</name>
</gene>
<feature type="region of interest" description="Disordered" evidence="1">
    <location>
        <begin position="231"/>
        <end position="251"/>
    </location>
</feature>
<name>A0ABD2MIB1_9CUCU</name>
<dbReference type="EMBL" id="JABFTP020000001">
    <property type="protein sequence ID" value="KAL3265947.1"/>
    <property type="molecule type" value="Genomic_DNA"/>
</dbReference>
<feature type="compositionally biased region" description="Basic and acidic residues" evidence="1">
    <location>
        <begin position="43"/>
        <end position="54"/>
    </location>
</feature>
<evidence type="ECO:0000313" key="3">
    <source>
        <dbReference type="Proteomes" id="UP001516400"/>
    </source>
</evidence>
<evidence type="ECO:0000256" key="1">
    <source>
        <dbReference type="SAM" id="MobiDB-lite"/>
    </source>
</evidence>
<reference evidence="2 3" key="1">
    <citation type="journal article" date="2021" name="BMC Biol.">
        <title>Horizontally acquired antibacterial genes associated with adaptive radiation of ladybird beetles.</title>
        <authorList>
            <person name="Li H.S."/>
            <person name="Tang X.F."/>
            <person name="Huang Y.H."/>
            <person name="Xu Z.Y."/>
            <person name="Chen M.L."/>
            <person name="Du X.Y."/>
            <person name="Qiu B.Y."/>
            <person name="Chen P.T."/>
            <person name="Zhang W."/>
            <person name="Slipinski A."/>
            <person name="Escalona H.E."/>
            <person name="Waterhouse R.M."/>
            <person name="Zwick A."/>
            <person name="Pang H."/>
        </authorList>
    </citation>
    <scope>NUCLEOTIDE SEQUENCE [LARGE SCALE GENOMIC DNA]</scope>
    <source>
        <strain evidence="2">SYSU2018</strain>
    </source>
</reference>
<evidence type="ECO:0000313" key="2">
    <source>
        <dbReference type="EMBL" id="KAL3265947.1"/>
    </source>
</evidence>
<accession>A0ABD2MIB1</accession>
<dbReference type="Proteomes" id="UP001516400">
    <property type="component" value="Unassembled WGS sequence"/>
</dbReference>
<comment type="caution">
    <text evidence="2">The sequence shown here is derived from an EMBL/GenBank/DDBJ whole genome shotgun (WGS) entry which is preliminary data.</text>
</comment>